<protein>
    <submittedName>
        <fullName evidence="2">Chromobox protein-3</fullName>
    </submittedName>
</protein>
<dbReference type="Proteomes" id="UP000700334">
    <property type="component" value="Unassembled WGS sequence"/>
</dbReference>
<dbReference type="OrthoDB" id="433924at2759"/>
<evidence type="ECO:0000256" key="1">
    <source>
        <dbReference type="SAM" id="MobiDB-lite"/>
    </source>
</evidence>
<organism evidence="2 3">
    <name type="scientific">Galemys pyrenaicus</name>
    <name type="common">Iberian desman</name>
    <name type="synonym">Pyrenean desman</name>
    <dbReference type="NCBI Taxonomy" id="202257"/>
    <lineage>
        <taxon>Eukaryota</taxon>
        <taxon>Metazoa</taxon>
        <taxon>Chordata</taxon>
        <taxon>Craniata</taxon>
        <taxon>Vertebrata</taxon>
        <taxon>Euteleostomi</taxon>
        <taxon>Mammalia</taxon>
        <taxon>Eutheria</taxon>
        <taxon>Laurasiatheria</taxon>
        <taxon>Eulipotyphla</taxon>
        <taxon>Talpidae</taxon>
        <taxon>Galemys</taxon>
    </lineage>
</organism>
<comment type="caution">
    <text evidence="2">The sequence shown here is derived from an EMBL/GenBank/DDBJ whole genome shotgun (WGS) entry which is preliminary data.</text>
</comment>
<keyword evidence="3" id="KW-1185">Reference proteome</keyword>
<dbReference type="AlphaFoldDB" id="A0A8J6A9D5"/>
<proteinExistence type="predicted"/>
<dbReference type="EMBL" id="JAGFMF010011781">
    <property type="protein sequence ID" value="KAG8512980.1"/>
    <property type="molecule type" value="Genomic_DNA"/>
</dbReference>
<reference evidence="2" key="1">
    <citation type="journal article" date="2021" name="Evol. Appl.">
        <title>The genome of the Pyrenean desman and the effects of bottlenecks and inbreeding on the genomic landscape of an endangered species.</title>
        <authorList>
            <person name="Escoda L."/>
            <person name="Castresana J."/>
        </authorList>
    </citation>
    <scope>NUCLEOTIDE SEQUENCE</scope>
    <source>
        <strain evidence="2">IBE-C5619</strain>
    </source>
</reference>
<gene>
    <name evidence="2" type="ORF">J0S82_002198</name>
</gene>
<feature type="non-terminal residue" evidence="2">
    <location>
        <position position="1"/>
    </location>
</feature>
<dbReference type="Gene3D" id="2.40.50.40">
    <property type="match status" value="1"/>
</dbReference>
<accession>A0A8J6A9D5</accession>
<feature type="compositionally biased region" description="Polar residues" evidence="1">
    <location>
        <begin position="1"/>
        <end position="10"/>
    </location>
</feature>
<sequence>LTETSVNSQKAFKEKEGAKTDLPGNELDNSKSRRKRDATDKPRDFAKGLDPGQKMGADEADLGLAKEANMKCLQIVITFTAFYEERLTLHSCSEDEV</sequence>
<evidence type="ECO:0000313" key="2">
    <source>
        <dbReference type="EMBL" id="KAG8512980.1"/>
    </source>
</evidence>
<feature type="compositionally biased region" description="Basic and acidic residues" evidence="1">
    <location>
        <begin position="37"/>
        <end position="47"/>
    </location>
</feature>
<evidence type="ECO:0000313" key="3">
    <source>
        <dbReference type="Proteomes" id="UP000700334"/>
    </source>
</evidence>
<name>A0A8J6A9D5_GALPY</name>
<feature type="region of interest" description="Disordered" evidence="1">
    <location>
        <begin position="1"/>
        <end position="57"/>
    </location>
</feature>